<organism evidence="2 3">
    <name type="scientific">Dibothriocephalus latus</name>
    <name type="common">Fish tapeworm</name>
    <name type="synonym">Diphyllobothrium latum</name>
    <dbReference type="NCBI Taxonomy" id="60516"/>
    <lineage>
        <taxon>Eukaryota</taxon>
        <taxon>Metazoa</taxon>
        <taxon>Spiralia</taxon>
        <taxon>Lophotrochozoa</taxon>
        <taxon>Platyhelminthes</taxon>
        <taxon>Cestoda</taxon>
        <taxon>Eucestoda</taxon>
        <taxon>Diphyllobothriidea</taxon>
        <taxon>Diphyllobothriidae</taxon>
        <taxon>Dibothriocephalus</taxon>
    </lineage>
</organism>
<accession>A0A3P7LK79</accession>
<gene>
    <name evidence="2" type="ORF">DILT_LOCUS6079</name>
</gene>
<feature type="compositionally biased region" description="Polar residues" evidence="1">
    <location>
        <begin position="76"/>
        <end position="88"/>
    </location>
</feature>
<feature type="region of interest" description="Disordered" evidence="1">
    <location>
        <begin position="65"/>
        <end position="274"/>
    </location>
</feature>
<evidence type="ECO:0000256" key="1">
    <source>
        <dbReference type="SAM" id="MobiDB-lite"/>
    </source>
</evidence>
<proteinExistence type="predicted"/>
<feature type="compositionally biased region" description="Basic residues" evidence="1">
    <location>
        <begin position="106"/>
        <end position="137"/>
    </location>
</feature>
<keyword evidence="3" id="KW-1185">Reference proteome</keyword>
<dbReference type="EMBL" id="UYRU01048746">
    <property type="protein sequence ID" value="VDN10248.1"/>
    <property type="molecule type" value="Genomic_DNA"/>
</dbReference>
<protein>
    <submittedName>
        <fullName evidence="2">Uncharacterized protein</fullName>
    </submittedName>
</protein>
<feature type="compositionally biased region" description="Basic and acidic residues" evidence="1">
    <location>
        <begin position="229"/>
        <end position="243"/>
    </location>
</feature>
<sequence>MADIIHIGRIPADPTVFSLQVQKEWNKKKKDKKDDSPVQLYLIRIDDSTAVDTFFDAVNAYKANSTALGVRPAETGSLTEGQNTVTTRNEADEEGSDANNEDSAAGKKKKKKKNDKKKKDKEKKTKNKEKQNKKAKAKNSTSEAPRDSDQDEVVLGESASDAGAGQPPADSQYSYFGFPGSEPDMRRSQPKGASPSRYEDTVNELPAVIQQGNRPGYKETYIEYPPRVENNREAQRRRSRMEVDAWPPRSYSRRRVSMPPPSESPMSSASSELTLSCSVTPTYRNVDREEGFREDRRRRGGRNKSYVCRDQDSIFYGARMSPNSQMLDQFVRQMCPIRYED</sequence>
<name>A0A3P7LK79_DIBLA</name>
<dbReference type="Proteomes" id="UP000281553">
    <property type="component" value="Unassembled WGS sequence"/>
</dbReference>
<evidence type="ECO:0000313" key="2">
    <source>
        <dbReference type="EMBL" id="VDN10248.1"/>
    </source>
</evidence>
<feature type="compositionally biased region" description="Acidic residues" evidence="1">
    <location>
        <begin position="91"/>
        <end position="100"/>
    </location>
</feature>
<dbReference type="AlphaFoldDB" id="A0A3P7LK79"/>
<evidence type="ECO:0000313" key="3">
    <source>
        <dbReference type="Proteomes" id="UP000281553"/>
    </source>
</evidence>
<reference evidence="2 3" key="1">
    <citation type="submission" date="2018-11" db="EMBL/GenBank/DDBJ databases">
        <authorList>
            <consortium name="Pathogen Informatics"/>
        </authorList>
    </citation>
    <scope>NUCLEOTIDE SEQUENCE [LARGE SCALE GENOMIC DNA]</scope>
</reference>